<sequence>MKKVRCAIYTRKSSEEGLDQDFNSLDAQREACSAYVASQKHEGWVLLPTTYDDGGLSGGNMNRPALQSLLADIDASLVDQIVVYKIDRLTRSLTDFARLVDRLDRHDASFVSVTQSFNTATSVGRLTLNVLLSFAQFEREVTAERIRDKIAASKKKGMWMGGAVPLGYRPNGRTLQIHDREASIIRQLYELYLEHGSVAAVKNHADRLLFTTRKRVTKAGKSFGGKPFDPSHLHAILTNPLYCGNIRHKTQIHQGLHPAIVDQATWEKVQQQLAGKAPYQRGTATRATAPSPLMGKLFDEAGQRLVPSHARKQGKHYRYYVSAGLIKPGLKDGWRLPAADLEASLYAAVVRLLKRAGAIGILDGAAPDVARIDQVDHRLAEMQIESAIPANTLHLLKRCTLQPGQITIELDVEALATHFGIGPSDISSDIHKIIVPFTRRKRGVEARLIIRTHEGQGQASSQGTQTSKDTILIKNIQAANRWYRAAQKGQSFAEIAANENTSSNTVQRVISLAFLAPDIVRDILQGEQPTALTSDWLLRQTLPSDFQDQRDLINSLR</sequence>
<evidence type="ECO:0000259" key="1">
    <source>
        <dbReference type="PROSITE" id="PS51736"/>
    </source>
</evidence>
<gene>
    <name evidence="3" type="ORF">V6575_03750</name>
</gene>
<dbReference type="PROSITE" id="PS51736">
    <property type="entry name" value="RECOMBINASES_3"/>
    <property type="match status" value="1"/>
</dbReference>
<comment type="caution">
    <text evidence="3">The sequence shown here is derived from an EMBL/GenBank/DDBJ whole genome shotgun (WGS) entry which is preliminary data.</text>
</comment>
<dbReference type="Gene3D" id="3.40.50.1390">
    <property type="entry name" value="Resolvase, N-terminal catalytic domain"/>
    <property type="match status" value="1"/>
</dbReference>
<name>A0ABU8TGB7_9HYPH</name>
<reference evidence="3 4" key="1">
    <citation type="submission" date="2024-02" db="EMBL/GenBank/DDBJ databases">
        <title>Roseibium algae sp. nov., isolated from marine alga (Grateloupia sp.), showing potential in myo-inositol conversion.</title>
        <authorList>
            <person name="Wang Y."/>
        </authorList>
    </citation>
    <scope>NUCLEOTIDE SEQUENCE [LARGE SCALE GENOMIC DNA]</scope>
    <source>
        <strain evidence="3 4">H3510</strain>
    </source>
</reference>
<dbReference type="InterPro" id="IPR050639">
    <property type="entry name" value="SSR_resolvase"/>
</dbReference>
<dbReference type="Pfam" id="PF00239">
    <property type="entry name" value="Resolvase"/>
    <property type="match status" value="1"/>
</dbReference>
<protein>
    <submittedName>
        <fullName evidence="3">Recombinase family protein</fullName>
    </submittedName>
</protein>
<keyword evidence="4" id="KW-1185">Reference proteome</keyword>
<dbReference type="RefSeq" id="WP_340272747.1">
    <property type="nucleotide sequence ID" value="NZ_JBAKIA010000002.1"/>
</dbReference>
<dbReference type="SMART" id="SM00857">
    <property type="entry name" value="Resolvase"/>
    <property type="match status" value="1"/>
</dbReference>
<evidence type="ECO:0000259" key="2">
    <source>
        <dbReference type="PROSITE" id="PS51737"/>
    </source>
</evidence>
<evidence type="ECO:0000313" key="4">
    <source>
        <dbReference type="Proteomes" id="UP001385499"/>
    </source>
</evidence>
<dbReference type="PANTHER" id="PTHR30461">
    <property type="entry name" value="DNA-INVERTASE FROM LAMBDOID PROPHAGE"/>
    <property type="match status" value="1"/>
</dbReference>
<feature type="domain" description="Recombinase" evidence="2">
    <location>
        <begin position="165"/>
        <end position="279"/>
    </location>
</feature>
<dbReference type="Pfam" id="PF07508">
    <property type="entry name" value="Recombinase"/>
    <property type="match status" value="1"/>
</dbReference>
<dbReference type="SUPFAM" id="SSF53041">
    <property type="entry name" value="Resolvase-like"/>
    <property type="match status" value="1"/>
</dbReference>
<accession>A0ABU8TGB7</accession>
<dbReference type="Gene3D" id="3.90.1750.20">
    <property type="entry name" value="Putative Large Serine Recombinase, Chain B, Domain 2"/>
    <property type="match status" value="1"/>
</dbReference>
<dbReference type="PANTHER" id="PTHR30461:SF23">
    <property type="entry name" value="DNA RECOMBINASE-RELATED"/>
    <property type="match status" value="1"/>
</dbReference>
<dbReference type="EMBL" id="JBAKIA010000002">
    <property type="protein sequence ID" value="MEJ8473189.1"/>
    <property type="molecule type" value="Genomic_DNA"/>
</dbReference>
<dbReference type="CDD" id="cd03768">
    <property type="entry name" value="SR_ResInv"/>
    <property type="match status" value="1"/>
</dbReference>
<dbReference type="InterPro" id="IPR011109">
    <property type="entry name" value="DNA_bind_recombinase_dom"/>
</dbReference>
<feature type="domain" description="Resolvase/invertase-type recombinase catalytic" evidence="1">
    <location>
        <begin position="5"/>
        <end position="157"/>
    </location>
</feature>
<dbReference type="InterPro" id="IPR006119">
    <property type="entry name" value="Resolv_N"/>
</dbReference>
<dbReference type="PROSITE" id="PS51737">
    <property type="entry name" value="RECOMBINASE_DNA_BIND"/>
    <property type="match status" value="1"/>
</dbReference>
<organism evidence="3 4">
    <name type="scientific">Roseibium algae</name>
    <dbReference type="NCBI Taxonomy" id="3123038"/>
    <lineage>
        <taxon>Bacteria</taxon>
        <taxon>Pseudomonadati</taxon>
        <taxon>Pseudomonadota</taxon>
        <taxon>Alphaproteobacteria</taxon>
        <taxon>Hyphomicrobiales</taxon>
        <taxon>Stappiaceae</taxon>
        <taxon>Roseibium</taxon>
    </lineage>
</organism>
<evidence type="ECO:0000313" key="3">
    <source>
        <dbReference type="EMBL" id="MEJ8473189.1"/>
    </source>
</evidence>
<dbReference type="InterPro" id="IPR036162">
    <property type="entry name" value="Resolvase-like_N_sf"/>
</dbReference>
<dbReference type="Proteomes" id="UP001385499">
    <property type="component" value="Unassembled WGS sequence"/>
</dbReference>
<proteinExistence type="predicted"/>
<dbReference type="InterPro" id="IPR038109">
    <property type="entry name" value="DNA_bind_recomb_sf"/>
</dbReference>